<feature type="signal peptide" evidence="2">
    <location>
        <begin position="1"/>
        <end position="16"/>
    </location>
</feature>
<sequence>MKFTTSILALAGLAAAHMEMTDPAPYRSKKNPNVPSSDWDYNMVDPLAASGANFPCKGYQSAFGTPAGKSVKTWIAGQKASITIEGGAFHGGGSCQAALSSDKAATWKVMHSWIGNCPLQGSGTFDFTVPSDTPAGEYIFAWTWFNKIGNREMYMNCATVTVTGASAKMRRAPAAVAFSARPNIFVANVGNGCSTSEGTDVLFPDPGPDVTNASPKTGPAVGNCAKGSGSPPPPPASKPAASQPAATQPAASQPPTNTQPSAASSNLPGGVFATVSPVASSQAPVSQVPVSQVPATSAAPVASSAPTPVTPSKGSGYSAGTACSKEGEWNCIGGKQFQRCASGTWSAPQAVAAGTACTPGQSTDFVIAAAK</sequence>
<dbReference type="OrthoDB" id="2342176at2759"/>
<feature type="region of interest" description="Disordered" evidence="1">
    <location>
        <begin position="297"/>
        <end position="320"/>
    </location>
</feature>
<name>A0A0A1SVH8_9HYPO</name>
<dbReference type="EMBL" id="CDHN01000001">
    <property type="protein sequence ID" value="CEJ82251.1"/>
    <property type="molecule type" value="Genomic_DNA"/>
</dbReference>
<evidence type="ECO:0000256" key="2">
    <source>
        <dbReference type="SAM" id="SignalP"/>
    </source>
</evidence>
<accession>A0A0A1SVH8</accession>
<dbReference type="AlphaFoldDB" id="A0A0A1SVH8"/>
<dbReference type="STRING" id="1531966.A0A0A1SVH8"/>
<evidence type="ECO:0008006" key="5">
    <source>
        <dbReference type="Google" id="ProtNLM"/>
    </source>
</evidence>
<reference evidence="3 4" key="1">
    <citation type="journal article" date="2015" name="Genome Announc.">
        <title>Draft Genome Sequence and Gene Annotation of the Entomopathogenic Fungus Verticillium hemipterigenum.</title>
        <authorList>
            <person name="Horn F."/>
            <person name="Habel A."/>
            <person name="Scharf D.H."/>
            <person name="Dworschak J."/>
            <person name="Brakhage A.A."/>
            <person name="Guthke R."/>
            <person name="Hertweck C."/>
            <person name="Linde J."/>
        </authorList>
    </citation>
    <scope>NUCLEOTIDE SEQUENCE [LARGE SCALE GENOMIC DNA]</scope>
</reference>
<feature type="chain" id="PRO_5001989686" description="Spore coat protein SP96" evidence="2">
    <location>
        <begin position="17"/>
        <end position="371"/>
    </location>
</feature>
<proteinExistence type="predicted"/>
<organism evidence="3 4">
    <name type="scientific">[Torrubiella] hemipterigena</name>
    <dbReference type="NCBI Taxonomy" id="1531966"/>
    <lineage>
        <taxon>Eukaryota</taxon>
        <taxon>Fungi</taxon>
        <taxon>Dikarya</taxon>
        <taxon>Ascomycota</taxon>
        <taxon>Pezizomycotina</taxon>
        <taxon>Sordariomycetes</taxon>
        <taxon>Hypocreomycetidae</taxon>
        <taxon>Hypocreales</taxon>
        <taxon>Clavicipitaceae</taxon>
        <taxon>Clavicipitaceae incertae sedis</taxon>
        <taxon>'Torrubiella' clade</taxon>
    </lineage>
</organism>
<dbReference type="Proteomes" id="UP000039046">
    <property type="component" value="Unassembled WGS sequence"/>
</dbReference>
<feature type="compositionally biased region" description="Low complexity" evidence="1">
    <location>
        <begin position="238"/>
        <end position="256"/>
    </location>
</feature>
<feature type="compositionally biased region" description="Polar residues" evidence="1">
    <location>
        <begin position="258"/>
        <end position="267"/>
    </location>
</feature>
<evidence type="ECO:0000256" key="1">
    <source>
        <dbReference type="SAM" id="MobiDB-lite"/>
    </source>
</evidence>
<evidence type="ECO:0000313" key="3">
    <source>
        <dbReference type="EMBL" id="CEJ82251.1"/>
    </source>
</evidence>
<dbReference type="Gene3D" id="2.70.50.70">
    <property type="match status" value="1"/>
</dbReference>
<dbReference type="PANTHER" id="PTHR36182">
    <property type="entry name" value="PROTEIN, PUTATIVE (AFU_ORTHOLOGUE AFUA_6G10930)-RELATED"/>
    <property type="match status" value="1"/>
</dbReference>
<keyword evidence="4" id="KW-1185">Reference proteome</keyword>
<gene>
    <name evidence="3" type="ORF">VHEMI02327</name>
</gene>
<evidence type="ECO:0000313" key="4">
    <source>
        <dbReference type="Proteomes" id="UP000039046"/>
    </source>
</evidence>
<dbReference type="PANTHER" id="PTHR36182:SF1">
    <property type="entry name" value="PROTEIN, PUTATIVE (AFU_ORTHOLOGUE AFUA_6G10930)-RELATED"/>
    <property type="match status" value="1"/>
</dbReference>
<dbReference type="HOGENOM" id="CLU_032571_1_1_1"/>
<protein>
    <recommendedName>
        <fullName evidence="5">Spore coat protein SP96</fullName>
    </recommendedName>
</protein>
<feature type="region of interest" description="Disordered" evidence="1">
    <location>
        <begin position="198"/>
        <end position="268"/>
    </location>
</feature>
<keyword evidence="2" id="KW-0732">Signal</keyword>
<feature type="compositionally biased region" description="Low complexity" evidence="1">
    <location>
        <begin position="297"/>
        <end position="312"/>
    </location>
</feature>